<protein>
    <submittedName>
        <fullName evidence="3">Protein rolling stone-like isoform X1</fullName>
    </submittedName>
</protein>
<feature type="transmembrane region" description="Helical" evidence="1">
    <location>
        <begin position="197"/>
        <end position="218"/>
    </location>
</feature>
<feature type="transmembrane region" description="Helical" evidence="1">
    <location>
        <begin position="122"/>
        <end position="143"/>
    </location>
</feature>
<sequence length="357" mass="39417">MGGLTTPAYSPLPVAIRSGPVGSISGRRPSVGSSTPSMMIKELWRRELRLDLLRADYHTPQKFTQTEWQDPRQPPALWYVVYRWLSAGLFVAVAVCSVLDAGREGQDLGVRYVKWPIYLTNWGLACCCLQAALGAGLATANFVQERRQRRGGRLPRTLYHPLAPRCTERDAAPSGQGGLGSPGAVLQAPSLPLLHRLYWVLNTISITVAIGITCTYWVAVYDPSEHVLDALNILVHAANSALMLVDVLMSAHPLRLLHAFWPLLFVFVYLSFSLVYFLAGGTDRMDRTCVYPVLDWERPTRTTVVCVLGLSFVVAVHTAVWALQLARRRVARSLREAKAAANKGEKKDPGVQLDAMA</sequence>
<feature type="transmembrane region" description="Helical" evidence="1">
    <location>
        <begin position="230"/>
        <end position="248"/>
    </location>
</feature>
<feature type="transmembrane region" description="Helical" evidence="1">
    <location>
        <begin position="81"/>
        <end position="102"/>
    </location>
</feature>
<dbReference type="PANTHER" id="PTHR12242:SF49">
    <property type="entry name" value="HEADBUTT, ISOFORM E"/>
    <property type="match status" value="1"/>
</dbReference>
<keyword evidence="2" id="KW-1185">Reference proteome</keyword>
<name>A0A9C6WXX1_FRAOC</name>
<dbReference type="GO" id="GO:0016020">
    <property type="term" value="C:membrane"/>
    <property type="evidence" value="ECO:0007669"/>
    <property type="project" value="TreeGrafter"/>
</dbReference>
<evidence type="ECO:0000313" key="2">
    <source>
        <dbReference type="Proteomes" id="UP000504606"/>
    </source>
</evidence>
<feature type="transmembrane region" description="Helical" evidence="1">
    <location>
        <begin position="302"/>
        <end position="323"/>
    </location>
</feature>
<organism evidence="2 3">
    <name type="scientific">Frankliniella occidentalis</name>
    <name type="common">Western flower thrips</name>
    <name type="synonym">Euthrips occidentalis</name>
    <dbReference type="NCBI Taxonomy" id="133901"/>
    <lineage>
        <taxon>Eukaryota</taxon>
        <taxon>Metazoa</taxon>
        <taxon>Ecdysozoa</taxon>
        <taxon>Arthropoda</taxon>
        <taxon>Hexapoda</taxon>
        <taxon>Insecta</taxon>
        <taxon>Pterygota</taxon>
        <taxon>Neoptera</taxon>
        <taxon>Paraneoptera</taxon>
        <taxon>Thysanoptera</taxon>
        <taxon>Terebrantia</taxon>
        <taxon>Thripoidea</taxon>
        <taxon>Thripidae</taxon>
        <taxon>Frankliniella</taxon>
    </lineage>
</organism>
<keyword evidence="1" id="KW-0812">Transmembrane</keyword>
<dbReference type="Proteomes" id="UP000504606">
    <property type="component" value="Unplaced"/>
</dbReference>
<dbReference type="OrthoDB" id="419711at2759"/>
<dbReference type="PANTHER" id="PTHR12242">
    <property type="entry name" value="OS02G0130600 PROTEIN-RELATED"/>
    <property type="match status" value="1"/>
</dbReference>
<dbReference type="Pfam" id="PF21534">
    <property type="entry name" value="Rost"/>
    <property type="match status" value="1"/>
</dbReference>
<evidence type="ECO:0000256" key="1">
    <source>
        <dbReference type="SAM" id="Phobius"/>
    </source>
</evidence>
<dbReference type="AlphaFoldDB" id="A0A9C6WXX1"/>
<accession>A0A9C6WXX1</accession>
<evidence type="ECO:0000313" key="3">
    <source>
        <dbReference type="RefSeq" id="XP_052123499.1"/>
    </source>
</evidence>
<dbReference type="RefSeq" id="XP_052123499.1">
    <property type="nucleotide sequence ID" value="XM_052267539.1"/>
</dbReference>
<keyword evidence="1" id="KW-0472">Membrane</keyword>
<feature type="transmembrane region" description="Helical" evidence="1">
    <location>
        <begin position="260"/>
        <end position="282"/>
    </location>
</feature>
<gene>
    <name evidence="3" type="primary">LOC113210917</name>
</gene>
<reference evidence="3" key="1">
    <citation type="submission" date="2025-08" db="UniProtKB">
        <authorList>
            <consortium name="RefSeq"/>
        </authorList>
    </citation>
    <scope>IDENTIFICATION</scope>
    <source>
        <tissue evidence="3">Whole organism</tissue>
    </source>
</reference>
<dbReference type="GeneID" id="113210917"/>
<dbReference type="InterPro" id="IPR049352">
    <property type="entry name" value="Rost"/>
</dbReference>
<proteinExistence type="predicted"/>
<keyword evidence="1" id="KW-1133">Transmembrane helix</keyword>